<accession>A0A1F7VCN8</accession>
<reference evidence="4 5" key="1">
    <citation type="journal article" date="2016" name="Nat. Commun.">
        <title>Thousands of microbial genomes shed light on interconnected biogeochemical processes in an aquifer system.</title>
        <authorList>
            <person name="Anantharaman K."/>
            <person name="Brown C.T."/>
            <person name="Hug L.A."/>
            <person name="Sharon I."/>
            <person name="Castelle C.J."/>
            <person name="Probst A.J."/>
            <person name="Thomas B.C."/>
            <person name="Singh A."/>
            <person name="Wilkins M.J."/>
            <person name="Karaoz U."/>
            <person name="Brodie E.L."/>
            <person name="Williams K.H."/>
            <person name="Hubbard S.S."/>
            <person name="Banfield J.F."/>
        </authorList>
    </citation>
    <scope>NUCLEOTIDE SEQUENCE [LARGE SCALE GENOMIC DNA]</scope>
</reference>
<dbReference type="EMBL" id="MGEQ01000001">
    <property type="protein sequence ID" value="OGL88215.1"/>
    <property type="molecule type" value="Genomic_DNA"/>
</dbReference>
<evidence type="ECO:0000313" key="5">
    <source>
        <dbReference type="Proteomes" id="UP000176593"/>
    </source>
</evidence>
<dbReference type="PANTHER" id="PTHR42960">
    <property type="entry name" value="YCF46 PROTEIN"/>
    <property type="match status" value="1"/>
</dbReference>
<keyword evidence="2" id="KW-0067">ATP-binding</keyword>
<dbReference type="GO" id="GO:0005524">
    <property type="term" value="F:ATP binding"/>
    <property type="evidence" value="ECO:0007669"/>
    <property type="project" value="UniProtKB-KW"/>
</dbReference>
<evidence type="ECO:0000259" key="3">
    <source>
        <dbReference type="Pfam" id="PF00004"/>
    </source>
</evidence>
<evidence type="ECO:0000256" key="1">
    <source>
        <dbReference type="ARBA" id="ARBA00022741"/>
    </source>
</evidence>
<dbReference type="InterPro" id="IPR052381">
    <property type="entry name" value="AAA_domain_protein"/>
</dbReference>
<dbReference type="InterPro" id="IPR003959">
    <property type="entry name" value="ATPase_AAA_core"/>
</dbReference>
<evidence type="ECO:0000256" key="2">
    <source>
        <dbReference type="ARBA" id="ARBA00022840"/>
    </source>
</evidence>
<name>A0A1F7VCN8_9BACT</name>
<dbReference type="GO" id="GO:0016887">
    <property type="term" value="F:ATP hydrolysis activity"/>
    <property type="evidence" value="ECO:0007669"/>
    <property type="project" value="InterPro"/>
</dbReference>
<dbReference type="PANTHER" id="PTHR42960:SF1">
    <property type="entry name" value="YCF46 PROTEIN"/>
    <property type="match status" value="1"/>
</dbReference>
<dbReference type="Gene3D" id="3.40.50.300">
    <property type="entry name" value="P-loop containing nucleotide triphosphate hydrolases"/>
    <property type="match status" value="1"/>
</dbReference>
<dbReference type="InterPro" id="IPR027417">
    <property type="entry name" value="P-loop_NTPase"/>
</dbReference>
<feature type="domain" description="ATPase AAA-type core" evidence="3">
    <location>
        <begin position="363"/>
        <end position="486"/>
    </location>
</feature>
<dbReference type="Pfam" id="PF00004">
    <property type="entry name" value="AAA"/>
    <property type="match status" value="1"/>
</dbReference>
<keyword evidence="1" id="KW-0547">Nucleotide-binding</keyword>
<organism evidence="4 5">
    <name type="scientific">Candidatus Uhrbacteria bacterium RIFCSPLOWO2_02_FULL_48_18</name>
    <dbReference type="NCBI Taxonomy" id="1802408"/>
    <lineage>
        <taxon>Bacteria</taxon>
        <taxon>Candidatus Uhriibacteriota</taxon>
    </lineage>
</organism>
<evidence type="ECO:0000313" key="4">
    <source>
        <dbReference type="EMBL" id="OGL88215.1"/>
    </source>
</evidence>
<comment type="caution">
    <text evidence="4">The sequence shown here is derived from an EMBL/GenBank/DDBJ whole genome shotgun (WGS) entry which is preliminary data.</text>
</comment>
<proteinExistence type="predicted"/>
<dbReference type="Proteomes" id="UP000176593">
    <property type="component" value="Unassembled WGS sequence"/>
</dbReference>
<dbReference type="AlphaFoldDB" id="A0A1F7VCN8"/>
<gene>
    <name evidence="4" type="ORF">A3I41_00605</name>
</gene>
<sequence>MIDQTFDHPFRSQINRILNSGQSSSVVLSGNVHDLFFLPEKTEGKNGKYISLTEYLTKKWGDRPDIIPIVYEPNRQIRFVNEGDKKRVRDAWAAAKMGMDASMLSLMQLTATDTDRKKLDEPGTSFDLSMKTSLERPAYALQLLRSFCQIPITFKDTDDNNVVKPSRLIIIIEWADMLLPEAEISRLSEIDRLRLSICQDWFSDPSFTHGRNAVVLLTESIGLMNSRLTSLPQVMKVEVPAPDETARMHFIEWFEAAKVSGMLPLWSTKETLATYTAGLNLQALGQLLKGAIHDKSPVTLKDVIKRVEIYIKSQLGEDVVEFKQPMHSLADVVGCRKIKALFVDELICRIQSTGKDAVTGMGVAGPIGGGKSFVFEGLAAQVGMPVLVLKNIRSQWFGQTDVIIEKLYRVLKSLAKVMVLVDEADTVFGGVGPNAHESERRLTGTIQGWMADPRLRGKVVWLLMTARFHMLSPDMRRPGRLSIVIPMDDPIAEDYDDFIELTLRPIKHLIPNREGEEWKQVQDALKGYSAGAFQLLGSELEALIIRKKDATLQDALAVIHDQLPADIATTRRFQTLQAYMNTTRRSLLPDPENADSDRKKWAQELRDLTAQGVTGY</sequence>
<dbReference type="SUPFAM" id="SSF52540">
    <property type="entry name" value="P-loop containing nucleoside triphosphate hydrolases"/>
    <property type="match status" value="1"/>
</dbReference>
<protein>
    <recommendedName>
        <fullName evidence="3">ATPase AAA-type core domain-containing protein</fullName>
    </recommendedName>
</protein>